<protein>
    <recommendedName>
        <fullName evidence="10">EF-hand domain-containing protein</fullName>
    </recommendedName>
</protein>
<feature type="transmembrane region" description="Helical" evidence="9">
    <location>
        <begin position="603"/>
        <end position="626"/>
    </location>
</feature>
<evidence type="ECO:0000256" key="5">
    <source>
        <dbReference type="ARBA" id="ARBA00022692"/>
    </source>
</evidence>
<proteinExistence type="inferred from homology"/>
<dbReference type="Gene3D" id="1.20.58.340">
    <property type="entry name" value="Magnesium transport protein CorA, transmembrane region"/>
    <property type="match status" value="2"/>
</dbReference>
<dbReference type="GO" id="GO:0000287">
    <property type="term" value="F:magnesium ion binding"/>
    <property type="evidence" value="ECO:0007669"/>
    <property type="project" value="TreeGrafter"/>
</dbReference>
<evidence type="ECO:0000256" key="1">
    <source>
        <dbReference type="ARBA" id="ARBA00004651"/>
    </source>
</evidence>
<comment type="similarity">
    <text evidence="2">Belongs to the CorA metal ion transporter (MIT) (TC 1.A.35) family.</text>
</comment>
<dbReference type="Pfam" id="PF01544">
    <property type="entry name" value="CorA"/>
    <property type="match status" value="1"/>
</dbReference>
<evidence type="ECO:0000313" key="11">
    <source>
        <dbReference type="EMBL" id="GMH63370.1"/>
    </source>
</evidence>
<dbReference type="PANTHER" id="PTHR46494:SF1">
    <property type="entry name" value="CORA FAMILY METAL ION TRANSPORTER (EUROFUNG)"/>
    <property type="match status" value="1"/>
</dbReference>
<gene>
    <name evidence="11" type="ORF">TrRE_jg8278</name>
</gene>
<feature type="transmembrane region" description="Helical" evidence="9">
    <location>
        <begin position="646"/>
        <end position="668"/>
    </location>
</feature>
<reference evidence="11" key="1">
    <citation type="submission" date="2022-07" db="EMBL/GenBank/DDBJ databases">
        <title>Genome analysis of Parmales, a sister group of diatoms, reveals the evolutionary specialization of diatoms from phago-mixotrophs to photoautotrophs.</title>
        <authorList>
            <person name="Ban H."/>
            <person name="Sato S."/>
            <person name="Yoshikawa S."/>
            <person name="Kazumasa Y."/>
            <person name="Nakamura Y."/>
            <person name="Ichinomiya M."/>
            <person name="Saitoh K."/>
            <person name="Sato N."/>
            <person name="Blanc-Mathieu R."/>
            <person name="Endo H."/>
            <person name="Kuwata A."/>
            <person name="Ogata H."/>
        </authorList>
    </citation>
    <scope>NUCLEOTIDE SEQUENCE</scope>
</reference>
<dbReference type="InterPro" id="IPR045861">
    <property type="entry name" value="CorA_cytoplasmic_dom"/>
</dbReference>
<dbReference type="GO" id="GO:0015095">
    <property type="term" value="F:magnesium ion transmembrane transporter activity"/>
    <property type="evidence" value="ECO:0007669"/>
    <property type="project" value="TreeGrafter"/>
</dbReference>
<dbReference type="PROSITE" id="PS00018">
    <property type="entry name" value="EF_HAND_1"/>
    <property type="match status" value="1"/>
</dbReference>
<evidence type="ECO:0000256" key="8">
    <source>
        <dbReference type="SAM" id="MobiDB-lite"/>
    </source>
</evidence>
<dbReference type="InterPro" id="IPR002523">
    <property type="entry name" value="MgTranspt_CorA/ZnTranspt_ZntB"/>
</dbReference>
<dbReference type="InterPro" id="IPR002048">
    <property type="entry name" value="EF_hand_dom"/>
</dbReference>
<dbReference type="InterPro" id="IPR045863">
    <property type="entry name" value="CorA_TM1_TM2"/>
</dbReference>
<dbReference type="SUPFAM" id="SSF144083">
    <property type="entry name" value="Magnesium transport protein CorA, transmembrane region"/>
    <property type="match status" value="1"/>
</dbReference>
<keyword evidence="7 9" id="KW-0472">Membrane</keyword>
<evidence type="ECO:0000256" key="2">
    <source>
        <dbReference type="ARBA" id="ARBA00009765"/>
    </source>
</evidence>
<dbReference type="OrthoDB" id="190338at2759"/>
<dbReference type="AlphaFoldDB" id="A0A9W7A8Q8"/>
<dbReference type="GO" id="GO:0005509">
    <property type="term" value="F:calcium ion binding"/>
    <property type="evidence" value="ECO:0007669"/>
    <property type="project" value="InterPro"/>
</dbReference>
<dbReference type="PANTHER" id="PTHR46494">
    <property type="entry name" value="CORA FAMILY METAL ION TRANSPORTER (EUROFUNG)"/>
    <property type="match status" value="1"/>
</dbReference>
<dbReference type="PROSITE" id="PS50222">
    <property type="entry name" value="EF_HAND_2"/>
    <property type="match status" value="1"/>
</dbReference>
<organism evidence="11 12">
    <name type="scientific">Triparma retinervis</name>
    <dbReference type="NCBI Taxonomy" id="2557542"/>
    <lineage>
        <taxon>Eukaryota</taxon>
        <taxon>Sar</taxon>
        <taxon>Stramenopiles</taxon>
        <taxon>Ochrophyta</taxon>
        <taxon>Bolidophyceae</taxon>
        <taxon>Parmales</taxon>
        <taxon>Triparmaceae</taxon>
        <taxon>Triparma</taxon>
    </lineage>
</organism>
<dbReference type="SUPFAM" id="SSF143865">
    <property type="entry name" value="CorA soluble domain-like"/>
    <property type="match status" value="1"/>
</dbReference>
<keyword evidence="6 9" id="KW-1133">Transmembrane helix</keyword>
<accession>A0A9W7A8Q8</accession>
<sequence>MYDASDMHLERSFHAYDKDGDKTLDVDELLQGLLTGSGFYFFEYPGPFVRVLGLLCEKVLNDDQAKELSGEQGLKKREVFFKGWGISYVLYRELVIKLKFHILFHPDVVKKMFKKTRFTRLMAQSPAIRFLRKLEMKKKEEAKQSEKIQRMLTRIQSDTGDDTFGNAVFDDEENENVWKDVSGKEWVNYLISLDLIFTDVNTRQDQVGDSTVGDLNRATHDMGVALSVQDYSIDSLFSNRHLNKDFQALREFMATDDRPEGTKVRWINAEQCDELTILRVGSMQRIHPLAIKDIMEPFRQPVKITEFGAHFLTILPCIRLSRKAKYSLARYRKILKLRSELKAARRLKRSGIVREGVGWLKTLIKSGEDELTAQTKPTLNCDVESSRAVVLMAADYATLMTFSTLWMRRKEIASAEDLDSDSDSDSEDEDGFEDDSDDDAEAMEDAQIGHDLVGTFSRQHRFLKRDFSFIRCGDANYLLCSILRSMVGDIRPIVDIYRIQLELMQDSLSHKNSASKVDKSGFLRKVHWLQREIEWVERKVKPLKRIVRHLIDDKRIGSEISQYFEDIEDDVATCQEDLKHLMDMISTLKAEYDNFHDRRVNELLSVLTFATVCILPAQFLTGLYGMNFVDENGDPAMPELKWDKGYLVFWIVSAITMLSSFVYFKFVWRVL</sequence>
<feature type="domain" description="EF-hand" evidence="10">
    <location>
        <begin position="4"/>
        <end position="39"/>
    </location>
</feature>
<evidence type="ECO:0000256" key="7">
    <source>
        <dbReference type="ARBA" id="ARBA00023136"/>
    </source>
</evidence>
<dbReference type="Proteomes" id="UP001165082">
    <property type="component" value="Unassembled WGS sequence"/>
</dbReference>
<feature type="region of interest" description="Disordered" evidence="8">
    <location>
        <begin position="417"/>
        <end position="438"/>
    </location>
</feature>
<dbReference type="InterPro" id="IPR018247">
    <property type="entry name" value="EF_Hand_1_Ca_BS"/>
</dbReference>
<keyword evidence="4" id="KW-1003">Cell membrane</keyword>
<comment type="subcellular location">
    <subcellularLocation>
        <location evidence="1">Cell membrane</location>
        <topology evidence="1">Multi-pass membrane protein</topology>
    </subcellularLocation>
</comment>
<keyword evidence="5 9" id="KW-0812">Transmembrane</keyword>
<dbReference type="EMBL" id="BRXZ01001135">
    <property type="protein sequence ID" value="GMH63370.1"/>
    <property type="molecule type" value="Genomic_DNA"/>
</dbReference>
<dbReference type="GO" id="GO:0015087">
    <property type="term" value="F:cobalt ion transmembrane transporter activity"/>
    <property type="evidence" value="ECO:0007669"/>
    <property type="project" value="TreeGrafter"/>
</dbReference>
<evidence type="ECO:0000256" key="6">
    <source>
        <dbReference type="ARBA" id="ARBA00022989"/>
    </source>
</evidence>
<comment type="caution">
    <text evidence="11">The sequence shown here is derived from an EMBL/GenBank/DDBJ whole genome shotgun (WGS) entry which is preliminary data.</text>
</comment>
<name>A0A9W7A8Q8_9STRA</name>
<dbReference type="GO" id="GO:0005886">
    <property type="term" value="C:plasma membrane"/>
    <property type="evidence" value="ECO:0007669"/>
    <property type="project" value="UniProtKB-SubCell"/>
</dbReference>
<evidence type="ECO:0000256" key="3">
    <source>
        <dbReference type="ARBA" id="ARBA00022448"/>
    </source>
</evidence>
<dbReference type="GO" id="GO:0050897">
    <property type="term" value="F:cobalt ion binding"/>
    <property type="evidence" value="ECO:0007669"/>
    <property type="project" value="TreeGrafter"/>
</dbReference>
<evidence type="ECO:0000256" key="4">
    <source>
        <dbReference type="ARBA" id="ARBA00022475"/>
    </source>
</evidence>
<keyword evidence="3" id="KW-0813">Transport</keyword>
<evidence type="ECO:0000313" key="12">
    <source>
        <dbReference type="Proteomes" id="UP001165082"/>
    </source>
</evidence>
<dbReference type="Gene3D" id="3.30.460.20">
    <property type="entry name" value="CorA soluble domain-like"/>
    <property type="match status" value="1"/>
</dbReference>
<evidence type="ECO:0000259" key="10">
    <source>
        <dbReference type="PROSITE" id="PS50222"/>
    </source>
</evidence>
<keyword evidence="12" id="KW-1185">Reference proteome</keyword>
<evidence type="ECO:0000256" key="9">
    <source>
        <dbReference type="SAM" id="Phobius"/>
    </source>
</evidence>